<dbReference type="GO" id="GO:0048489">
    <property type="term" value="P:synaptic vesicle transport"/>
    <property type="evidence" value="ECO:0007669"/>
    <property type="project" value="TreeGrafter"/>
</dbReference>
<sequence length="2715" mass="305662">MATGRSMPVILKKFSQSLNPGELKEVQVSEKFRVLVALGDDSTLRLWNVKNDANFTLVDVIQFKWSSCSDCQNKENSEEACFVVLKIDGSIELHTISNAFEDFSSTCNAVVTKELLKGLLNDRGKEWHSGEVNLISLNRSSEPSKHEVIILVDTMLTTLSMGQNSIADMLVCFEVTNSAMNKENEHSGPITAVRRFHKFIFTLVSSGVVFIHKMADFVGSINMWQSGGFSAQDYVAIQERPTFVYLEVTDDLSFLVCGDGNSNIYMVNLDEYFKEFPSQWICPTYSKSKDPSFSSVKFQYELEDEDSVARNAEMSDIAYGDRVWKTEILAFRKAVKQACCENGTDVNHFCIPTVKKRWFSDLIGPDVGHQLVAFNSCGEQTIKSCSKMSGFNGTKREAEGTPPEVLPSPEILHKTIFVRCEDWMKVYKLKGIWVTPASFLLCFKPQRLTENSGHPSDVSHGVLCLFSLKTQKYLYHWFLEPSVIVQSCEPGFPHLVLTGTSLAVPAFDISQDQLVHKVIMYENAVLADSLCFVNQWDHCTIPIHALEVALKLRQLDTVAFFLKNQDKAFTNRCAALYSSSDSVLSSLSSASSLDGEGVLGTTDVVAVTEALVSAVNYNSQQQHHQHFTRQLAQMTLSYLHNLMEDGAKLLDGEDLKRSAIGHKTGQVAWSLLHQEIKDCLDFLTLSIVKLRGHLSNIPLNDDAQSSDIVDFNPMPFARLDADEVDGSMTRWSRMKDEDIIEDAIANQYICSAQAFFQSRRLEKMPLEHKTVQCDGSLSSFTQVGLQVVFKRLIDHDMETVTTLLTNMGRDVWQQLHKVCLYTLHRPLRDFLLNELESRDFLPAEERNVVEFSKTLETLYNQPSFTEAKKNVKINNLKDSWRDLGLLKSSFNLGSAQILDTYIQSGNLTPVDLNKQDHSKGSSYVEVPLAWVCSWDEPSRQRIVADRIFSHKAGDYSCPHPDIGFSSEALWEYLSSHMDWQTLLGWIRSIAHDNNPPHDDLTQYVGAMSVVHDWNIIFPSLPCCIFSGGNFCHKVVKAMIMEELSRNGLFTTSQLSNFPLLLRCLSTSQALFGHSLPFSSVDGGFSKESLPVEGCLLTVSQFHRCFVDYCIRLRLINLLYHYIDFYGLCESKENVRELNLESSRPHWVDMLIKCRLLGLNSQDPCSVLQASLAIAGFILRVEPPSIMTTLKAGHPELAISSLLYGPNTLSQAIVSSESQSNISVWQVEDKVLHDSLLSFPKVHSAVFPVSSGSLGIECQDVSVYRLLQGNSPFEISRLFGWQPTNDLAPKGDTSYDMQHFSCDSLVFQHAHRERLTFSYYLRHGRPSFAFVAFIGEKLKDVNVSKASIQKAALKAYRVAIQNLTNPSICAACVVFTEMLGMDSMALRVDIQAASRLLAHGGSHEDLFGDNAMRENSMADAIASELLSCSGKGSEKPLRLLVALKTATRNIISKDCLDKTSFEAGQLWSLVVLFCRVHKMEFPVAYLQDCAVAEKWLPFICHAQACQVPKEQVIYVIEHNFSYSYIQEHLLLAFENVKLINVENVSSSELGKRRPRKRKLVRTGEQVMAPSRDVRAQFYSRMGLRATTAAQPETVKEEQVVHPSCSSSADDEESSRISRKGDEKKLENKKIEHHADDTFDAGFSEKLLDADEVRHNLFDILFKCQSAEVPWRSLLAYSITLQRSLLSVLATCFQDSRPLDCLCAWLCSTVCPSVLKPAVASIPGSRRRGSSDVQKLQWHDWTLGDLTALILAIVETRETLAHTLAKAFYIFDPASPLLNFFRFHETFLVLRDYETCQGYLTSFKNTYRKLSLKAIADKHEAALKIGSLKWLEELTCQVTKHMLSRCDNTHQQGHLLAILAASKFGRNFECKVPAYCELHEVSKLLHGTNTNIRLEVMVEQGDEADSQAEKERVLGSLLNTKQFAKARRYAELMGLSNDHITIKQVDADLEIAKNSMLWEIEQGRLAFWHRAEKCFKDNGCKADTAGSFFENQASDTELSFSERAMLVGIAVKWFSNPSSNQQPRPLVELEDLQKKRWLYKIRAEIEKEGSLTRSVSHLEFLSHEMELELSSEVKTNSKVLIPLKAVDLKELIQEDTAEGQLHGECPLETDKEIRALENIIGCLLEHCHVSQAQWLASLFNHSCLALDKVYSITSCIHLAQGTRSMDTLDVHVKSLLTRNAQRRESLGRASPFTRSGSFIFSSSFTEKTPNERHDSVSSSDWVKVEDIITTMESLAFHSKQGKRCCSCVITCYKVAQTLGQDYEEIVKKKPLKVLHSLLLSGFDSRYKMMEGYIKAVQLDSVEVTEFLASIILNSLIVHCTGEDISGKEYSDLTVNAAPSCEDISHMIRLCPDYSVLGTRLLDEVTTLINEHAPETIRTGALSLKVELLVRAHQCHTLACNMEGIAAVLRHGRVLTTALTESRDYMLMVRLLTGIGRFNEMSYIIDTLFEHEHFELLCRKGIDKENKLKVALLDYLRKQHPEDTDKFSLVAHHFRMYREIAQTLEDTAVKQLASLGNCFPGKKHGQGNAEKGAAEVFVKLNSIMKSFCYASDNYAKEDCWRHSQTCLKNARLVHLQIQFLSSGVTVVNLNDVALKKFLAHHTHFFQSLLVADAYKKRDISLWVDAIYNQVVMKGNFNYLQDMSSAMPLANSLFVDVVTKYKSENARTSQAAVNMKRLLGFVTDVRMRYKLAIDLNFCDLGTSILEGDGGAFLRDVMVP</sequence>
<dbReference type="GO" id="GO:0030424">
    <property type="term" value="C:axon"/>
    <property type="evidence" value="ECO:0007669"/>
    <property type="project" value="TreeGrafter"/>
</dbReference>
<gene>
    <name evidence="3" type="ORF">PMEA_00010174</name>
</gene>
<dbReference type="PANTHER" id="PTHR13650:SF0">
    <property type="entry name" value="SPATACSIN"/>
    <property type="match status" value="1"/>
</dbReference>
<dbReference type="PANTHER" id="PTHR13650">
    <property type="entry name" value="SPATACSIN"/>
    <property type="match status" value="1"/>
</dbReference>
<dbReference type="InterPro" id="IPR028103">
    <property type="entry name" value="Spatacsin"/>
</dbReference>
<dbReference type="GO" id="GO:0045202">
    <property type="term" value="C:synapse"/>
    <property type="evidence" value="ECO:0007669"/>
    <property type="project" value="TreeGrafter"/>
</dbReference>
<comment type="caution">
    <text evidence="3">The sequence shown here is derived from an EMBL/GenBank/DDBJ whole genome shotgun (WGS) entry which is preliminary data.</text>
</comment>
<dbReference type="EMBL" id="CALNXJ010000002">
    <property type="protein sequence ID" value="CAH3033595.1"/>
    <property type="molecule type" value="Genomic_DNA"/>
</dbReference>
<dbReference type="GO" id="GO:0007409">
    <property type="term" value="P:axonogenesis"/>
    <property type="evidence" value="ECO:0007669"/>
    <property type="project" value="TreeGrafter"/>
</dbReference>
<dbReference type="GO" id="GO:0008088">
    <property type="term" value="P:axo-dendritic transport"/>
    <property type="evidence" value="ECO:0007669"/>
    <property type="project" value="TreeGrafter"/>
</dbReference>
<keyword evidence="4" id="KW-1185">Reference proteome</keyword>
<feature type="compositionally biased region" description="Basic and acidic residues" evidence="1">
    <location>
        <begin position="1612"/>
        <end position="1627"/>
    </location>
</feature>
<feature type="domain" description="Spatacsin C-terminal" evidence="2">
    <location>
        <begin position="2354"/>
        <end position="2658"/>
    </location>
</feature>
<evidence type="ECO:0000313" key="4">
    <source>
        <dbReference type="Proteomes" id="UP001159428"/>
    </source>
</evidence>
<dbReference type="GO" id="GO:0005737">
    <property type="term" value="C:cytoplasm"/>
    <property type="evidence" value="ECO:0007669"/>
    <property type="project" value="TreeGrafter"/>
</dbReference>
<protein>
    <recommendedName>
        <fullName evidence="2">Spatacsin C-terminal domain-containing protein</fullName>
    </recommendedName>
</protein>
<dbReference type="InterPro" id="IPR019775">
    <property type="entry name" value="WD40_repeat_CS"/>
</dbReference>
<proteinExistence type="predicted"/>
<reference evidence="3 4" key="1">
    <citation type="submission" date="2022-05" db="EMBL/GenBank/DDBJ databases">
        <authorList>
            <consortium name="Genoscope - CEA"/>
            <person name="William W."/>
        </authorList>
    </citation>
    <scope>NUCLEOTIDE SEQUENCE [LARGE SCALE GENOMIC DNA]</scope>
</reference>
<evidence type="ECO:0000259" key="2">
    <source>
        <dbReference type="Pfam" id="PF14649"/>
    </source>
</evidence>
<evidence type="ECO:0000313" key="3">
    <source>
        <dbReference type="EMBL" id="CAH3033595.1"/>
    </source>
</evidence>
<organism evidence="3 4">
    <name type="scientific">Pocillopora meandrina</name>
    <dbReference type="NCBI Taxonomy" id="46732"/>
    <lineage>
        <taxon>Eukaryota</taxon>
        <taxon>Metazoa</taxon>
        <taxon>Cnidaria</taxon>
        <taxon>Anthozoa</taxon>
        <taxon>Hexacorallia</taxon>
        <taxon>Scleractinia</taxon>
        <taxon>Astrocoeniina</taxon>
        <taxon>Pocilloporidae</taxon>
        <taxon>Pocillopora</taxon>
    </lineage>
</organism>
<dbReference type="InterPro" id="IPR015943">
    <property type="entry name" value="WD40/YVTN_repeat-like_dom_sf"/>
</dbReference>
<dbReference type="Proteomes" id="UP001159428">
    <property type="component" value="Unassembled WGS sequence"/>
</dbReference>
<evidence type="ECO:0000256" key="1">
    <source>
        <dbReference type="SAM" id="MobiDB-lite"/>
    </source>
</evidence>
<accession>A0AAU9VSX2</accession>
<feature type="region of interest" description="Disordered" evidence="1">
    <location>
        <begin position="1587"/>
        <end position="1627"/>
    </location>
</feature>
<dbReference type="Pfam" id="PF14649">
    <property type="entry name" value="Spatacsin_C"/>
    <property type="match status" value="1"/>
</dbReference>
<name>A0AAU9VSX2_9CNID</name>
<dbReference type="GO" id="GO:0007268">
    <property type="term" value="P:chemical synaptic transmission"/>
    <property type="evidence" value="ECO:0007669"/>
    <property type="project" value="TreeGrafter"/>
</dbReference>
<dbReference type="PROSITE" id="PS00678">
    <property type="entry name" value="WD_REPEATS_1"/>
    <property type="match status" value="1"/>
</dbReference>
<dbReference type="InterPro" id="IPR036322">
    <property type="entry name" value="WD40_repeat_dom_sf"/>
</dbReference>
<dbReference type="InterPro" id="IPR028107">
    <property type="entry name" value="Spatacsin_C_dom"/>
</dbReference>
<dbReference type="SUPFAM" id="SSF50978">
    <property type="entry name" value="WD40 repeat-like"/>
    <property type="match status" value="1"/>
</dbReference>
<dbReference type="Gene3D" id="2.130.10.10">
    <property type="entry name" value="YVTN repeat-like/Quinoprotein amine dehydrogenase"/>
    <property type="match status" value="1"/>
</dbReference>
<dbReference type="GO" id="GO:0030425">
    <property type="term" value="C:dendrite"/>
    <property type="evidence" value="ECO:0007669"/>
    <property type="project" value="TreeGrafter"/>
</dbReference>